<organism evidence="1 2">
    <name type="scientific">Clostridium botulinum</name>
    <dbReference type="NCBI Taxonomy" id="1491"/>
    <lineage>
        <taxon>Bacteria</taxon>
        <taxon>Bacillati</taxon>
        <taxon>Bacillota</taxon>
        <taxon>Clostridia</taxon>
        <taxon>Eubacteriales</taxon>
        <taxon>Clostridiaceae</taxon>
        <taxon>Clostridium</taxon>
    </lineage>
</organism>
<dbReference type="RefSeq" id="WP_013725867.1">
    <property type="nucleotide sequence ID" value="NZ_LGVO01000026.1"/>
</dbReference>
<evidence type="ECO:0000313" key="1">
    <source>
        <dbReference type="EMBL" id="KOA82334.1"/>
    </source>
</evidence>
<dbReference type="EMBL" id="LGVR01000109">
    <property type="protein sequence ID" value="KOA82334.1"/>
    <property type="molecule type" value="Genomic_DNA"/>
</dbReference>
<name>A0A9Q1UVX6_CLOBO</name>
<dbReference type="Gene3D" id="3.10.450.730">
    <property type="entry name" value="BLIP domain"/>
    <property type="match status" value="1"/>
</dbReference>
<proteinExistence type="predicted"/>
<dbReference type="Proteomes" id="UP000037540">
    <property type="component" value="Unassembled WGS sequence"/>
</dbReference>
<reference evidence="1 2" key="1">
    <citation type="submission" date="2015-07" db="EMBL/GenBank/DDBJ databases">
        <title>Draft genome sequences of 17 French Clostridium botulinum group III.</title>
        <authorList>
            <person name="Woudstra C."/>
            <person name="Le Marechal C."/>
            <person name="Souillard R."/>
            <person name="Bayon-Auboyer M.-H."/>
            <person name="Dessouter D."/>
            <person name="Fach P."/>
        </authorList>
    </citation>
    <scope>NUCLEOTIDE SEQUENCE [LARGE SCALE GENOMIC DNA]</scope>
    <source>
        <strain evidence="1 2">12LNRI-CD</strain>
    </source>
</reference>
<dbReference type="OrthoDB" id="570195at2"/>
<protein>
    <submittedName>
        <fullName evidence="1">Uncharacterized protein</fullName>
    </submittedName>
</protein>
<dbReference type="AlphaFoldDB" id="A0A9Q1UVX6"/>
<comment type="caution">
    <text evidence="1">The sequence shown here is derived from an EMBL/GenBank/DDBJ whole genome shotgun (WGS) entry which is preliminary data.</text>
</comment>
<sequence>MKKYIALKIFGIFSTLFIVFYTYSTLASDASASCYSFNACSPKQVTYDNFLKIKIGSKYADVVNILGSESCKNTRVINGLKNNIYLWKVDGTEESIFITFRNGIVITKEQYKLNEKNTNFSNEQTKELTYGMTYDNVKSIFNNGTLRSESKNTQVYSWCNSDSHCIICTFNNDKLTIFTEK</sequence>
<evidence type="ECO:0000313" key="2">
    <source>
        <dbReference type="Proteomes" id="UP000037540"/>
    </source>
</evidence>
<accession>A0A9Q1UVX6</accession>
<gene>
    <name evidence="1" type="ORF">ADU74_13670</name>
</gene>